<dbReference type="Proteomes" id="UP000000390">
    <property type="component" value="Chromosome"/>
</dbReference>
<dbReference type="PROSITE" id="PS51318">
    <property type="entry name" value="TAT"/>
    <property type="match status" value="1"/>
</dbReference>
<dbReference type="InterPro" id="IPR011050">
    <property type="entry name" value="Pectin_lyase_fold/virulence"/>
</dbReference>
<name>D8J9Y3_HALJB</name>
<evidence type="ECO:0000313" key="4">
    <source>
        <dbReference type="Proteomes" id="UP000000390"/>
    </source>
</evidence>
<feature type="region of interest" description="Disordered" evidence="1">
    <location>
        <begin position="100"/>
        <end position="129"/>
    </location>
</feature>
<evidence type="ECO:0000313" key="3">
    <source>
        <dbReference type="EMBL" id="ELY40217.1"/>
    </source>
</evidence>
<feature type="compositionally biased region" description="Low complexity" evidence="1">
    <location>
        <begin position="100"/>
        <end position="109"/>
    </location>
</feature>
<dbReference type="InterPro" id="IPR006311">
    <property type="entry name" value="TAT_signal"/>
</dbReference>
<organism evidence="2 4">
    <name type="scientific">Halalkalicoccus jeotgali (strain DSM 18796 / CECT 7217 / JCM 14584 / KCTC 4019 / B3)</name>
    <dbReference type="NCBI Taxonomy" id="795797"/>
    <lineage>
        <taxon>Archaea</taxon>
        <taxon>Methanobacteriati</taxon>
        <taxon>Methanobacteriota</taxon>
        <taxon>Stenosarchaea group</taxon>
        <taxon>Halobacteria</taxon>
        <taxon>Halobacteriales</taxon>
        <taxon>Halococcaceae</taxon>
        <taxon>Halalkalicoccus</taxon>
    </lineage>
</organism>
<evidence type="ECO:0000313" key="5">
    <source>
        <dbReference type="Proteomes" id="UP000011645"/>
    </source>
</evidence>
<dbReference type="EMBL" id="AOHV01000010">
    <property type="protein sequence ID" value="ELY40217.1"/>
    <property type="molecule type" value="Genomic_DNA"/>
</dbReference>
<dbReference type="RefSeq" id="WP_008414650.1">
    <property type="nucleotide sequence ID" value="NC_014297.1"/>
</dbReference>
<dbReference type="GeneID" id="9418918"/>
<feature type="region of interest" description="Disordered" evidence="1">
    <location>
        <begin position="280"/>
        <end position="304"/>
    </location>
</feature>
<dbReference type="SUPFAM" id="SSF51126">
    <property type="entry name" value="Pectin lyase-like"/>
    <property type="match status" value="1"/>
</dbReference>
<keyword evidence="5" id="KW-1185">Reference proteome</keyword>
<protein>
    <submittedName>
        <fullName evidence="2">Uncharacterized protein</fullName>
    </submittedName>
</protein>
<reference evidence="2 4" key="1">
    <citation type="journal article" date="2010" name="J. Bacteriol.">
        <title>Complete genome sequence of Halalkalicoccus jeotgali B3(T), an extremely halophilic archaeon.</title>
        <authorList>
            <person name="Roh S.W."/>
            <person name="Nam Y.D."/>
            <person name="Nam S.H."/>
            <person name="Choi S.H."/>
            <person name="Park H.S."/>
            <person name="Bae J.W."/>
        </authorList>
    </citation>
    <scope>NUCLEOTIDE SEQUENCE [LARGE SCALE GENOMIC DNA]</scope>
    <source>
        <strain evidence="2">B3</strain>
        <strain evidence="4">DSM 18796 / CECT 7217 / JCM 14584 / KCTC 4019 / B3</strain>
    </source>
</reference>
<dbReference type="eggNOG" id="arCOG09176">
    <property type="taxonomic scope" value="Archaea"/>
</dbReference>
<dbReference type="STRING" id="795797.HacjB3_05570"/>
<dbReference type="PATRIC" id="fig|795797.18.peg.1114"/>
<evidence type="ECO:0000313" key="2">
    <source>
        <dbReference type="EMBL" id="ADJ14505.1"/>
    </source>
</evidence>
<proteinExistence type="predicted"/>
<dbReference type="PROSITE" id="PS51257">
    <property type="entry name" value="PROKAR_LIPOPROTEIN"/>
    <property type="match status" value="1"/>
</dbReference>
<dbReference type="Proteomes" id="UP000011645">
    <property type="component" value="Unassembled WGS sequence"/>
</dbReference>
<accession>D8J9Y3</accession>
<reference evidence="3 5" key="2">
    <citation type="journal article" date="2014" name="PLoS Genet.">
        <title>Phylogenetically driven sequencing of extremely halophilic archaea reveals strategies for static and dynamic osmo-response.</title>
        <authorList>
            <person name="Becker E.A."/>
            <person name="Seitzer P.M."/>
            <person name="Tritt A."/>
            <person name="Larsen D."/>
            <person name="Krusor M."/>
            <person name="Yao A.I."/>
            <person name="Wu D."/>
            <person name="Madern D."/>
            <person name="Eisen J.A."/>
            <person name="Darling A.E."/>
            <person name="Facciotti M.T."/>
        </authorList>
    </citation>
    <scope>NUCLEOTIDE SEQUENCE [LARGE SCALE GENOMIC DNA]</scope>
    <source>
        <strain evidence="3">B3</strain>
        <strain evidence="5">DSM 18796 / CECT 7217 / JCM 14584 / KCTC 4019 / B3</strain>
    </source>
</reference>
<gene>
    <name evidence="2" type="ordered locus">HacjB3_05570</name>
    <name evidence="3" type="ORF">C497_03935</name>
</gene>
<dbReference type="KEGG" id="hje:HacjB3_05570"/>
<evidence type="ECO:0000256" key="1">
    <source>
        <dbReference type="SAM" id="MobiDB-lite"/>
    </source>
</evidence>
<sequence length="402" mass="42940">MNPTTRRQFLTGLAGAAVVGVAGCTVEYNGPGAGRLPSGGVPALQDIQPGDADVQADTVEQLKHHASQNDGRVVWLPSENLYDFSGTTLTVTDVTIASGRSSSTGGATILTEDEGTSSPAWAGGSNGTGLIRMEDNARITGVEIRGPHTSVTEHQAIPGYFPFAPGSEAERERWREARFARGIHIQGDNCRVDNSEVWAFSVQGIAVGGEGAVSNAIVAYSHVHNTMMTSYGYCVDIRHGDVTVYKSYLDAARHAMCGSGHADANYYVLESTIGPWTSSHPLDMHRVGENESGSSDPSDSNWEQRAGGTMLVRGSDILAKRVPDLPFINHNQGGGTPHARIRGVPLDGFYFEDNRCSHPGIGAGIEQSGVPSRYTRDEHGFVNIYSSGNQWANPFEAVQQIP</sequence>
<dbReference type="EMBL" id="CP002062">
    <property type="protein sequence ID" value="ADJ14505.1"/>
    <property type="molecule type" value="Genomic_DNA"/>
</dbReference>
<feature type="compositionally biased region" description="Polar residues" evidence="1">
    <location>
        <begin position="291"/>
        <end position="303"/>
    </location>
</feature>
<dbReference type="HOGENOM" id="CLU_056313_0_0_2"/>
<dbReference type="AlphaFoldDB" id="D8J9Y3"/>